<name>A0A9P5YZ42_9AGAR</name>
<gene>
    <name evidence="2" type="ORF">BDN70DRAFT_115700</name>
</gene>
<feature type="transmembrane region" description="Helical" evidence="1">
    <location>
        <begin position="33"/>
        <end position="54"/>
    </location>
</feature>
<organism evidence="2 3">
    <name type="scientific">Pholiota conissans</name>
    <dbReference type="NCBI Taxonomy" id="109636"/>
    <lineage>
        <taxon>Eukaryota</taxon>
        <taxon>Fungi</taxon>
        <taxon>Dikarya</taxon>
        <taxon>Basidiomycota</taxon>
        <taxon>Agaricomycotina</taxon>
        <taxon>Agaricomycetes</taxon>
        <taxon>Agaricomycetidae</taxon>
        <taxon>Agaricales</taxon>
        <taxon>Agaricineae</taxon>
        <taxon>Strophariaceae</taxon>
        <taxon>Pholiota</taxon>
    </lineage>
</organism>
<keyword evidence="3" id="KW-1185">Reference proteome</keyword>
<reference evidence="2" key="1">
    <citation type="submission" date="2020-11" db="EMBL/GenBank/DDBJ databases">
        <authorList>
            <consortium name="DOE Joint Genome Institute"/>
            <person name="Ahrendt S."/>
            <person name="Riley R."/>
            <person name="Andreopoulos W."/>
            <person name="Labutti K."/>
            <person name="Pangilinan J."/>
            <person name="Ruiz-Duenas F.J."/>
            <person name="Barrasa J.M."/>
            <person name="Sanchez-Garcia M."/>
            <person name="Camarero S."/>
            <person name="Miyauchi S."/>
            <person name="Serrano A."/>
            <person name="Linde D."/>
            <person name="Babiker R."/>
            <person name="Drula E."/>
            <person name="Ayuso-Fernandez I."/>
            <person name="Pacheco R."/>
            <person name="Padilla G."/>
            <person name="Ferreira P."/>
            <person name="Barriuso J."/>
            <person name="Kellner H."/>
            <person name="Castanera R."/>
            <person name="Alfaro M."/>
            <person name="Ramirez L."/>
            <person name="Pisabarro A.G."/>
            <person name="Kuo A."/>
            <person name="Tritt A."/>
            <person name="Lipzen A."/>
            <person name="He G."/>
            <person name="Yan M."/>
            <person name="Ng V."/>
            <person name="Cullen D."/>
            <person name="Martin F."/>
            <person name="Rosso M.-N."/>
            <person name="Henrissat B."/>
            <person name="Hibbett D."/>
            <person name="Martinez A.T."/>
            <person name="Grigoriev I.V."/>
        </authorList>
    </citation>
    <scope>NUCLEOTIDE SEQUENCE</scope>
    <source>
        <strain evidence="2">CIRM-BRFM 674</strain>
    </source>
</reference>
<dbReference type="AlphaFoldDB" id="A0A9P5YZ42"/>
<keyword evidence="1" id="KW-0472">Membrane</keyword>
<comment type="caution">
    <text evidence="2">The sequence shown here is derived from an EMBL/GenBank/DDBJ whole genome shotgun (WGS) entry which is preliminary data.</text>
</comment>
<keyword evidence="1" id="KW-0812">Transmembrane</keyword>
<evidence type="ECO:0000313" key="3">
    <source>
        <dbReference type="Proteomes" id="UP000807469"/>
    </source>
</evidence>
<evidence type="ECO:0000256" key="1">
    <source>
        <dbReference type="SAM" id="Phobius"/>
    </source>
</evidence>
<evidence type="ECO:0000313" key="2">
    <source>
        <dbReference type="EMBL" id="KAF9477315.1"/>
    </source>
</evidence>
<dbReference type="Proteomes" id="UP000807469">
    <property type="component" value="Unassembled WGS sequence"/>
</dbReference>
<keyword evidence="1" id="KW-1133">Transmembrane helix</keyword>
<accession>A0A9P5YZ42</accession>
<dbReference type="EMBL" id="MU155265">
    <property type="protein sequence ID" value="KAF9477315.1"/>
    <property type="molecule type" value="Genomic_DNA"/>
</dbReference>
<proteinExistence type="predicted"/>
<protein>
    <submittedName>
        <fullName evidence="2">Uncharacterized protein</fullName>
    </submittedName>
</protein>
<sequence>MLERICERVVLSYLIKQVARIASIDLTPLSLTFIFIVVHPYLTFLIFNVVFLLIRRLSGTYGMLNSFGEI</sequence>